<keyword evidence="6 8" id="KW-0503">Monooxygenase</keyword>
<evidence type="ECO:0000256" key="7">
    <source>
        <dbReference type="PIRSR" id="PIRSR602401-1"/>
    </source>
</evidence>
<protein>
    <recommendedName>
        <fullName evidence="11">Cytochrome P450</fullName>
    </recommendedName>
</protein>
<keyword evidence="4 8" id="KW-0560">Oxidoreductase</keyword>
<dbReference type="eggNOG" id="KOG0157">
    <property type="taxonomic scope" value="Eukaryota"/>
</dbReference>
<reference evidence="9 10" key="1">
    <citation type="journal article" date="2011" name="Science">
        <title>The Selaginella genome identifies genetic changes associated with the evolution of vascular plants.</title>
        <authorList>
            <person name="Banks J.A."/>
            <person name="Nishiyama T."/>
            <person name="Hasebe M."/>
            <person name="Bowman J.L."/>
            <person name="Gribskov M."/>
            <person name="dePamphilis C."/>
            <person name="Albert V.A."/>
            <person name="Aono N."/>
            <person name="Aoyama T."/>
            <person name="Ambrose B.A."/>
            <person name="Ashton N.W."/>
            <person name="Axtell M.J."/>
            <person name="Barker E."/>
            <person name="Barker M.S."/>
            <person name="Bennetzen J.L."/>
            <person name="Bonawitz N.D."/>
            <person name="Chapple C."/>
            <person name="Cheng C."/>
            <person name="Correa L.G."/>
            <person name="Dacre M."/>
            <person name="DeBarry J."/>
            <person name="Dreyer I."/>
            <person name="Elias M."/>
            <person name="Engstrom E.M."/>
            <person name="Estelle M."/>
            <person name="Feng L."/>
            <person name="Finet C."/>
            <person name="Floyd S.K."/>
            <person name="Frommer W.B."/>
            <person name="Fujita T."/>
            <person name="Gramzow L."/>
            <person name="Gutensohn M."/>
            <person name="Harholt J."/>
            <person name="Hattori M."/>
            <person name="Heyl A."/>
            <person name="Hirai T."/>
            <person name="Hiwatashi Y."/>
            <person name="Ishikawa M."/>
            <person name="Iwata M."/>
            <person name="Karol K.G."/>
            <person name="Koehler B."/>
            <person name="Kolukisaoglu U."/>
            <person name="Kubo M."/>
            <person name="Kurata T."/>
            <person name="Lalonde S."/>
            <person name="Li K."/>
            <person name="Li Y."/>
            <person name="Litt A."/>
            <person name="Lyons E."/>
            <person name="Manning G."/>
            <person name="Maruyama T."/>
            <person name="Michael T.P."/>
            <person name="Mikami K."/>
            <person name="Miyazaki S."/>
            <person name="Morinaga S."/>
            <person name="Murata T."/>
            <person name="Mueller-Roeber B."/>
            <person name="Nelson D.R."/>
            <person name="Obara M."/>
            <person name="Oguri Y."/>
            <person name="Olmstead R.G."/>
            <person name="Onodera N."/>
            <person name="Petersen B.L."/>
            <person name="Pils B."/>
            <person name="Prigge M."/>
            <person name="Rensing S.A."/>
            <person name="Riano-Pachon D.M."/>
            <person name="Roberts A.W."/>
            <person name="Sato Y."/>
            <person name="Scheller H.V."/>
            <person name="Schulz B."/>
            <person name="Schulz C."/>
            <person name="Shakirov E.V."/>
            <person name="Shibagaki N."/>
            <person name="Shinohara N."/>
            <person name="Shippen D.E."/>
            <person name="Soerensen I."/>
            <person name="Sotooka R."/>
            <person name="Sugimoto N."/>
            <person name="Sugita M."/>
            <person name="Sumikawa N."/>
            <person name="Tanurdzic M."/>
            <person name="Theissen G."/>
            <person name="Ulvskov P."/>
            <person name="Wakazuki S."/>
            <person name="Weng J.K."/>
            <person name="Willats W.W."/>
            <person name="Wipf D."/>
            <person name="Wolf P.G."/>
            <person name="Yang L."/>
            <person name="Zimmer A.D."/>
            <person name="Zhu Q."/>
            <person name="Mitros T."/>
            <person name="Hellsten U."/>
            <person name="Loque D."/>
            <person name="Otillar R."/>
            <person name="Salamov A."/>
            <person name="Schmutz J."/>
            <person name="Shapiro H."/>
            <person name="Lindquist E."/>
            <person name="Lucas S."/>
            <person name="Rokhsar D."/>
            <person name="Grigoriev I.V."/>
        </authorList>
    </citation>
    <scope>NUCLEOTIDE SEQUENCE [LARGE SCALE GENOMIC DNA]</scope>
</reference>
<evidence type="ECO:0000256" key="4">
    <source>
        <dbReference type="ARBA" id="ARBA00023002"/>
    </source>
</evidence>
<evidence type="ECO:0000256" key="8">
    <source>
        <dbReference type="RuleBase" id="RU000461"/>
    </source>
</evidence>
<dbReference type="PANTHER" id="PTHR24286">
    <property type="entry name" value="CYTOCHROME P450 26"/>
    <property type="match status" value="1"/>
</dbReference>
<evidence type="ECO:0000256" key="2">
    <source>
        <dbReference type="ARBA" id="ARBA00022617"/>
    </source>
</evidence>
<dbReference type="PANTHER" id="PTHR24286:SF384">
    <property type="entry name" value="P450, PUTATIVE (EUROFUNG)-RELATED"/>
    <property type="match status" value="1"/>
</dbReference>
<evidence type="ECO:0000256" key="6">
    <source>
        <dbReference type="ARBA" id="ARBA00023033"/>
    </source>
</evidence>
<sequence>MVPVLVLYLVCIGAAALAYLQRWRRFKAMDLPPGSLGLPLLGETLQFIRYTKSNRPWEFIEQREAKYGKIFKTSLFGSPMVMVSPPQGNKLVFSNHNLLVETAWPSPMKTLVGSNAINFMSGEEAKSFRDVLMTFLSAQAVQSQVVPTSNMIQDHLHKHWKHGETVLAYSLIKQALFSVTCCAFLSVSDEEEQLELLEPLAKIIKGLISLPLDLPWTNFHHAKKGRVELYKMFDKYIARRRIELENGSSCQQDLLSLLLSTKLDNGKLMNDDQIKDNILSLLFAGHDTSSSSLAMTLKCLAQNPACYQELRREHMDILSAKQPGEELNQNDLRKMKYTWMVIQETLRVMPTGFGILRKALKDVEMDGFTIPKGWQLLISGYRSYRKPEFFAEPFKFEPSRFAEGTGPVPYTYIPFGGGPRICPGIQLAKMQVMVFLHHLVTRYEWTLVEPDEPVSYTPVAMPTKGLPIKLK</sequence>
<keyword evidence="3 7" id="KW-0479">Metal-binding</keyword>
<dbReference type="OrthoDB" id="442633at2759"/>
<dbReference type="HOGENOM" id="CLU_001570_15_5_1"/>
<dbReference type="Gene3D" id="1.10.630.10">
    <property type="entry name" value="Cytochrome P450"/>
    <property type="match status" value="1"/>
</dbReference>
<dbReference type="Gramene" id="EFJ14294">
    <property type="protein sequence ID" value="EFJ14294"/>
    <property type="gene ID" value="SELMODRAFT_120725"/>
</dbReference>
<dbReference type="EMBL" id="GL377628">
    <property type="protein sequence ID" value="EFJ14294.1"/>
    <property type="molecule type" value="Genomic_DNA"/>
</dbReference>
<dbReference type="CDD" id="cd11043">
    <property type="entry name" value="CYP90-like"/>
    <property type="match status" value="1"/>
</dbReference>
<keyword evidence="10" id="KW-1185">Reference proteome</keyword>
<dbReference type="SUPFAM" id="SSF48264">
    <property type="entry name" value="Cytochrome P450"/>
    <property type="match status" value="1"/>
</dbReference>
<dbReference type="InterPro" id="IPR036396">
    <property type="entry name" value="Cyt_P450_sf"/>
</dbReference>
<dbReference type="OMA" id="CTSIVRY"/>
<dbReference type="KEGG" id="smo:SELMODRAFT_120725"/>
<organism evidence="10">
    <name type="scientific">Selaginella moellendorffii</name>
    <name type="common">Spikemoss</name>
    <dbReference type="NCBI Taxonomy" id="88036"/>
    <lineage>
        <taxon>Eukaryota</taxon>
        <taxon>Viridiplantae</taxon>
        <taxon>Streptophyta</taxon>
        <taxon>Embryophyta</taxon>
        <taxon>Tracheophyta</taxon>
        <taxon>Lycopodiopsida</taxon>
        <taxon>Selaginellales</taxon>
        <taxon>Selaginellaceae</taxon>
        <taxon>Selaginella</taxon>
    </lineage>
</organism>
<dbReference type="GO" id="GO:0004497">
    <property type="term" value="F:monooxygenase activity"/>
    <property type="evidence" value="ECO:0000318"/>
    <property type="project" value="GO_Central"/>
</dbReference>
<dbReference type="FunFam" id="1.10.630.10:FF:000022">
    <property type="entry name" value="Taxadiene 5-alpha hydroxylase"/>
    <property type="match status" value="1"/>
</dbReference>
<dbReference type="InterPro" id="IPR001128">
    <property type="entry name" value="Cyt_P450"/>
</dbReference>
<dbReference type="InterPro" id="IPR002401">
    <property type="entry name" value="Cyt_P450_E_grp-I"/>
</dbReference>
<keyword evidence="5 7" id="KW-0408">Iron</keyword>
<dbReference type="GO" id="GO:0016705">
    <property type="term" value="F:oxidoreductase activity, acting on paired donors, with incorporation or reduction of molecular oxygen"/>
    <property type="evidence" value="ECO:0007669"/>
    <property type="project" value="InterPro"/>
</dbReference>
<comment type="cofactor">
    <cofactor evidence="7">
        <name>heme</name>
        <dbReference type="ChEBI" id="CHEBI:30413"/>
    </cofactor>
</comment>
<dbReference type="PRINTS" id="PR00463">
    <property type="entry name" value="EP450I"/>
</dbReference>
<evidence type="ECO:0000313" key="10">
    <source>
        <dbReference type="Proteomes" id="UP000001514"/>
    </source>
</evidence>
<evidence type="ECO:0000313" key="9">
    <source>
        <dbReference type="EMBL" id="EFJ14294.1"/>
    </source>
</evidence>
<dbReference type="Proteomes" id="UP000001514">
    <property type="component" value="Unassembled WGS sequence"/>
</dbReference>
<dbReference type="AlphaFoldDB" id="D8SML7"/>
<keyword evidence="2 7" id="KW-0349">Heme</keyword>
<dbReference type="InParanoid" id="D8SML7"/>
<dbReference type="GO" id="GO:0005506">
    <property type="term" value="F:iron ion binding"/>
    <property type="evidence" value="ECO:0007669"/>
    <property type="project" value="InterPro"/>
</dbReference>
<accession>D8SML7</accession>
<dbReference type="PRINTS" id="PR00385">
    <property type="entry name" value="P450"/>
</dbReference>
<evidence type="ECO:0000256" key="5">
    <source>
        <dbReference type="ARBA" id="ARBA00023004"/>
    </source>
</evidence>
<dbReference type="STRING" id="88036.D8SML7"/>
<comment type="similarity">
    <text evidence="1 8">Belongs to the cytochrome P450 family.</text>
</comment>
<dbReference type="FunCoup" id="D8SML7">
    <property type="interactions" value="156"/>
</dbReference>
<evidence type="ECO:0000256" key="3">
    <source>
        <dbReference type="ARBA" id="ARBA00022723"/>
    </source>
</evidence>
<name>D8SML7_SELML</name>
<feature type="binding site" description="axial binding residue" evidence="7">
    <location>
        <position position="422"/>
    </location>
    <ligand>
        <name>heme</name>
        <dbReference type="ChEBI" id="CHEBI:30413"/>
    </ligand>
    <ligandPart>
        <name>Fe</name>
        <dbReference type="ChEBI" id="CHEBI:18248"/>
    </ligandPart>
</feature>
<evidence type="ECO:0008006" key="11">
    <source>
        <dbReference type="Google" id="ProtNLM"/>
    </source>
</evidence>
<gene>
    <name evidence="9" type="ORF">SELMODRAFT_120725</name>
</gene>
<evidence type="ECO:0000256" key="1">
    <source>
        <dbReference type="ARBA" id="ARBA00010617"/>
    </source>
</evidence>
<proteinExistence type="inferred from homology"/>
<dbReference type="PROSITE" id="PS00086">
    <property type="entry name" value="CYTOCHROME_P450"/>
    <property type="match status" value="1"/>
</dbReference>
<dbReference type="Pfam" id="PF00067">
    <property type="entry name" value="p450"/>
    <property type="match status" value="1"/>
</dbReference>
<dbReference type="GO" id="GO:0020037">
    <property type="term" value="F:heme binding"/>
    <property type="evidence" value="ECO:0007669"/>
    <property type="project" value="InterPro"/>
</dbReference>
<dbReference type="InterPro" id="IPR017972">
    <property type="entry name" value="Cyt_P450_CS"/>
</dbReference>